<dbReference type="Proteomes" id="UP000290819">
    <property type="component" value="Unassembled WGS sequence"/>
</dbReference>
<comment type="caution">
    <text evidence="1">The sequence shown here is derived from an EMBL/GenBank/DDBJ whole genome shotgun (WGS) entry which is preliminary data.</text>
</comment>
<organism evidence="1 2">
    <name type="scientific">Bradyrhizobium betae</name>
    <dbReference type="NCBI Taxonomy" id="244734"/>
    <lineage>
        <taxon>Bacteria</taxon>
        <taxon>Pseudomonadati</taxon>
        <taxon>Pseudomonadota</taxon>
        <taxon>Alphaproteobacteria</taxon>
        <taxon>Hyphomicrobiales</taxon>
        <taxon>Nitrobacteraceae</taxon>
        <taxon>Bradyrhizobium</taxon>
    </lineage>
</organism>
<reference evidence="1 2" key="1">
    <citation type="submission" date="2017-03" db="EMBL/GenBank/DDBJ databases">
        <authorList>
            <person name="Safronova V.I."/>
            <person name="Sazanova A.L."/>
            <person name="Chirak E.R."/>
        </authorList>
    </citation>
    <scope>NUCLEOTIDE SEQUENCE [LARGE SCALE GENOMIC DNA]</scope>
    <source>
        <strain evidence="1 2">Opo-243</strain>
    </source>
</reference>
<dbReference type="InterPro" id="IPR032581">
    <property type="entry name" value="DUF4917"/>
</dbReference>
<dbReference type="AlphaFoldDB" id="A0A4V1P6U8"/>
<gene>
    <name evidence="1" type="ORF">B5V03_13275</name>
</gene>
<name>A0A4V1P6U8_9BRAD</name>
<evidence type="ECO:0000313" key="1">
    <source>
        <dbReference type="EMBL" id="RXT48859.1"/>
    </source>
</evidence>
<evidence type="ECO:0000313" key="2">
    <source>
        <dbReference type="Proteomes" id="UP000290819"/>
    </source>
</evidence>
<sequence length="320" mass="35905">MPNPILFEEALSATEGVNRSLLVGNGFSYKYFSYTNLLDNAGLETNEPLRSLFDTFDTVDFEAIIKTLEDAALVEGKYNKPSRVLKLGKEAGKLRRALVHAVRAVHPDFHFEIEGLNLALQFISNFSSLFTLNYDFLLHWVRLQDPERFWDGFGLGGNNGGFRGPFTPEAWCNVYNVHGGLHLFAEADGSVRKRIGEPAIIEAIGKTISEDGRLPLYVAEGSSSQKLSRIFGSPYLRHCFDKIKKCDGAFFVFGHSANRSDEHVYDQIFKSAADHLYFFVHEPTQAKVALLNAELERYKVIAESEIEFTFVDSGSANVWG</sequence>
<accession>A0A4V1P6U8</accession>
<proteinExistence type="predicted"/>
<dbReference type="RefSeq" id="WP_129270754.1">
    <property type="nucleotide sequence ID" value="NZ_MZXW01000016.1"/>
</dbReference>
<keyword evidence="2" id="KW-1185">Reference proteome</keyword>
<dbReference type="OrthoDB" id="828244at2"/>
<dbReference type="Pfam" id="PF16263">
    <property type="entry name" value="DUF4917"/>
    <property type="match status" value="1"/>
</dbReference>
<evidence type="ECO:0008006" key="3">
    <source>
        <dbReference type="Google" id="ProtNLM"/>
    </source>
</evidence>
<dbReference type="EMBL" id="MZXW01000016">
    <property type="protein sequence ID" value="RXT48859.1"/>
    <property type="molecule type" value="Genomic_DNA"/>
</dbReference>
<protein>
    <recommendedName>
        <fullName evidence="3">DUF4917 family protein</fullName>
    </recommendedName>
</protein>